<feature type="domain" description="SPOR" evidence="2">
    <location>
        <begin position="1070"/>
        <end position="1153"/>
    </location>
</feature>
<dbReference type="Pfam" id="PF05036">
    <property type="entry name" value="SPOR"/>
    <property type="match status" value="1"/>
</dbReference>
<accession>A0ABS5RUK0</accession>
<dbReference type="Proteomes" id="UP001297272">
    <property type="component" value="Unassembled WGS sequence"/>
</dbReference>
<protein>
    <submittedName>
        <fullName evidence="3">SPOR domain-containing protein</fullName>
    </submittedName>
</protein>
<dbReference type="PROSITE" id="PS51724">
    <property type="entry name" value="SPOR"/>
    <property type="match status" value="1"/>
</dbReference>
<feature type="compositionally biased region" description="Low complexity" evidence="1">
    <location>
        <begin position="996"/>
        <end position="1017"/>
    </location>
</feature>
<feature type="region of interest" description="Disordered" evidence="1">
    <location>
        <begin position="502"/>
        <end position="525"/>
    </location>
</feature>
<feature type="region of interest" description="Disordered" evidence="1">
    <location>
        <begin position="445"/>
        <end position="473"/>
    </location>
</feature>
<feature type="region of interest" description="Disordered" evidence="1">
    <location>
        <begin position="576"/>
        <end position="611"/>
    </location>
</feature>
<name>A0ABS5RUK0_9HYPH</name>
<evidence type="ECO:0000313" key="4">
    <source>
        <dbReference type="Proteomes" id="UP001297272"/>
    </source>
</evidence>
<keyword evidence="4" id="KW-1185">Reference proteome</keyword>
<sequence>MADTSSNRAPAAAPIAEDDPFAELTRIMGFDPRVKVHQPAEPVEPDFGLDLERELLGEFHSDQDNVPAQALPRAAEPVRHEPVFTEEPVFAEEPVAAEAELEVPVADAYHHASAAAVEAQQADGQGYDFHETVDTFVADEPEAAVEPEVDPFADFELSFDEDDTISTNDLGYAASTPVEAATPVVEPASAPAAEEDDEIEAAYAALEAWQQNRDQQAPQPTVVEEPEPEAAAPVAFEPVQATESVQPENELDAGVADEQPVSDAAVDPLDLELAQQLTEAIEEPVVQASPSYETDLAYENDLEALPVQLEPHAQDEQTDADLIGDLDLDALDETEAEASDERAVFTAEEGWLDEGSISLDEPLVLSEQDELPPQNEQAEAVSEAPEQWQLVEPEAELQATPAHDEAFERELFDLLGGEMDSQQAAETSLAAPEDDSWLRGIDFAEAGAPDHRTDTQAFDGQRDEAQSADPQTGDALWNLDFSEVDTAPAAAATAAPLAYAAFQPEPAPVSQPQEDPADEPDFGDFEMADLMDDDAVARDIEAAIEAEVTQPRTPEMTDFAAVSASVAAANAFSNTDAHASAEQTFEPDTTNTASTTFADPVEEPAQPDMEPEAMQPFDERAFDAALADELAADPYHRDSDHNTGYGEGAAAGYGQSAAAGYGQTAAAGYGYAAQGRPMVNAPSMRADVPDIETVDFVDQRLAHSDELDLPDVDYGREPAPRGNGFDDFDPQFDQAFHSMNHEQAAQARGEELDAHRPANAQNWDEHLDFSMGAAAAGAAAGASAGRYDSDLSRAGMYEPEDEDGYYEQAPRTQPRQSLLGRRGMVMAGAAAAIVLIGGVAMLAMPSGSTGSGGEATLVRADTDPMKVRPENPGGTTVPNQDNVVYDRVGSGQPLGAPTQERLISENEAPVDLNAQEAEDSMASLSALDGDGSEFEGTDDGDVDNEAVGTAGKAEDRLMPDAAGSQIPEEMVAVAPRRVRTMVVRPDGSLAPREEAAAPAPQLASAAEAVTAEPASIAPTAAPSLPEASDTVESMIDETPAAQPAPQAAPQVAAVAPTAQAATAPAAVDAAAAPSGWAVQIASQPSEAAAQASYDNLSRRYASVLGGKNVNIVRADIAGKGTYYRVRVAASSRAEANTICANYKSAGGSCFVSQ</sequence>
<dbReference type="InterPro" id="IPR036680">
    <property type="entry name" value="SPOR-like_sf"/>
</dbReference>
<dbReference type="EMBL" id="JAFMNX010000002">
    <property type="protein sequence ID" value="MBS9720679.1"/>
    <property type="molecule type" value="Genomic_DNA"/>
</dbReference>
<proteinExistence type="predicted"/>
<organism evidence="3 4">
    <name type="scientific">Tianweitania aestuarii</name>
    <dbReference type="NCBI Taxonomy" id="2814886"/>
    <lineage>
        <taxon>Bacteria</taxon>
        <taxon>Pseudomonadati</taxon>
        <taxon>Pseudomonadota</taxon>
        <taxon>Alphaproteobacteria</taxon>
        <taxon>Hyphomicrobiales</taxon>
        <taxon>Phyllobacteriaceae</taxon>
        <taxon>Tianweitania</taxon>
    </lineage>
</organism>
<dbReference type="InterPro" id="IPR007730">
    <property type="entry name" value="SPOR-like_dom"/>
</dbReference>
<feature type="compositionally biased region" description="Acidic residues" evidence="1">
    <location>
        <begin position="515"/>
        <end position="525"/>
    </location>
</feature>
<evidence type="ECO:0000259" key="2">
    <source>
        <dbReference type="PROSITE" id="PS51724"/>
    </source>
</evidence>
<feature type="compositionally biased region" description="Basic and acidic residues" evidence="1">
    <location>
        <begin position="448"/>
        <end position="465"/>
    </location>
</feature>
<evidence type="ECO:0000256" key="1">
    <source>
        <dbReference type="SAM" id="MobiDB-lite"/>
    </source>
</evidence>
<reference evidence="3 4" key="1">
    <citation type="submission" date="2021-03" db="EMBL/GenBank/DDBJ databases">
        <title>Tianweitania aestuarii sp. nov., isolated from a tidal flat.</title>
        <authorList>
            <person name="Park S."/>
            <person name="Yoon J.-H."/>
        </authorList>
    </citation>
    <scope>NUCLEOTIDE SEQUENCE [LARGE SCALE GENOMIC DNA]</scope>
    <source>
        <strain evidence="3 4">BSSL-BM11</strain>
    </source>
</reference>
<dbReference type="Gene3D" id="3.30.70.1070">
    <property type="entry name" value="Sporulation related repeat"/>
    <property type="match status" value="1"/>
</dbReference>
<evidence type="ECO:0000313" key="3">
    <source>
        <dbReference type="EMBL" id="MBS9720679.1"/>
    </source>
</evidence>
<dbReference type="RefSeq" id="WP_213984348.1">
    <property type="nucleotide sequence ID" value="NZ_JAFMNX010000002.1"/>
</dbReference>
<gene>
    <name evidence="3" type="ORF">JYU29_08275</name>
</gene>
<feature type="compositionally biased region" description="Polar residues" evidence="1">
    <location>
        <begin position="576"/>
        <end position="597"/>
    </location>
</feature>
<feature type="region of interest" description="Disordered" evidence="1">
    <location>
        <begin position="794"/>
        <end position="813"/>
    </location>
</feature>
<feature type="region of interest" description="Disordered" evidence="1">
    <location>
        <begin position="989"/>
        <end position="1031"/>
    </location>
</feature>
<comment type="caution">
    <text evidence="3">The sequence shown here is derived from an EMBL/GenBank/DDBJ whole genome shotgun (WGS) entry which is preliminary data.</text>
</comment>